<sequence length="529" mass="55272">MTGGRRPEPSGAELWTYVRAAARGERHGPAGTVAALATLAGVPRLGWVEAPPWSRISRLLAARTETEPLRNCRRALFVGTGGWAFGLRALCEAVPGQSRVRVLDSLDPVVLRRVLGEVGEAAGTACVAVSSSGRTRETRLLADTLAALWQRTGGAPPLRLSEHDGGLSLTGGRDQVALYGVPLSVPALLAARMLTRPRFAEVYREFAEALPAIGEWAGEQSRRLPATGTPRVVFRLPAGAGAGLRLWTLQAARQGWGGKSERFRPWPEAVVAGRTGRTAEPDSGRPAAPGDIVLDLGEASAVLPRNEGGAGPVAGAMVTSYAVAALVACVAVRHGLRFASHDAVEHYKRLVPALPTAAHRPVGGRPVSSADELTGVLAGWLANRPDLTTLHVVGYGVGLATVLGADRGLTERLGRPVEVHEGSSWNHHSYQLVWHTRSVGVAVVLAPDRPVAADGRVFGPALTTLRRTLDALAGATYLSLAPRCLLLRWCPGASGTPPPVAVDRSSAGAAECGPPAPGGPAIDGGSDRR</sequence>
<dbReference type="Gene3D" id="3.40.50.10490">
    <property type="entry name" value="Glucose-6-phosphate isomerase like protein, domain 1"/>
    <property type="match status" value="1"/>
</dbReference>
<evidence type="ECO:0000313" key="3">
    <source>
        <dbReference type="Proteomes" id="UP001332243"/>
    </source>
</evidence>
<feature type="compositionally biased region" description="Low complexity" evidence="1">
    <location>
        <begin position="507"/>
        <end position="529"/>
    </location>
</feature>
<feature type="region of interest" description="Disordered" evidence="1">
    <location>
        <begin position="497"/>
        <end position="529"/>
    </location>
</feature>
<dbReference type="InterPro" id="IPR046348">
    <property type="entry name" value="SIS_dom_sf"/>
</dbReference>
<dbReference type="SUPFAM" id="SSF53697">
    <property type="entry name" value="SIS domain"/>
    <property type="match status" value="1"/>
</dbReference>
<proteinExistence type="predicted"/>
<organism evidence="2 3">
    <name type="scientific">Plantactinospora sonchi</name>
    <dbReference type="NCBI Taxonomy" id="1544735"/>
    <lineage>
        <taxon>Bacteria</taxon>
        <taxon>Bacillati</taxon>
        <taxon>Actinomycetota</taxon>
        <taxon>Actinomycetes</taxon>
        <taxon>Micromonosporales</taxon>
        <taxon>Micromonosporaceae</taxon>
        <taxon>Plantactinospora</taxon>
    </lineage>
</organism>
<keyword evidence="3" id="KW-1185">Reference proteome</keyword>
<evidence type="ECO:0000256" key="1">
    <source>
        <dbReference type="SAM" id="MobiDB-lite"/>
    </source>
</evidence>
<name>A0ABU7RUP2_9ACTN</name>
<evidence type="ECO:0008006" key="4">
    <source>
        <dbReference type="Google" id="ProtNLM"/>
    </source>
</evidence>
<protein>
    <recommendedName>
        <fullName evidence="4">Glucose-6-phosphate isomerase</fullName>
    </recommendedName>
</protein>
<evidence type="ECO:0000313" key="2">
    <source>
        <dbReference type="EMBL" id="MEE6260233.1"/>
    </source>
</evidence>
<dbReference type="EMBL" id="JAZGQK010000013">
    <property type="protein sequence ID" value="MEE6260233.1"/>
    <property type="molecule type" value="Genomic_DNA"/>
</dbReference>
<accession>A0ABU7RUP2</accession>
<dbReference type="RefSeq" id="WP_331215357.1">
    <property type="nucleotide sequence ID" value="NZ_JAZGQK010000013.1"/>
</dbReference>
<reference evidence="2 3" key="1">
    <citation type="submission" date="2024-01" db="EMBL/GenBank/DDBJ databases">
        <title>Genome insights into Plantactinospora sonchi sp. nov.</title>
        <authorList>
            <person name="Wang L."/>
        </authorList>
    </citation>
    <scope>NUCLEOTIDE SEQUENCE [LARGE SCALE GENOMIC DNA]</scope>
    <source>
        <strain evidence="2 3">NEAU-QY2</strain>
    </source>
</reference>
<gene>
    <name evidence="2" type="ORF">V1633_17225</name>
</gene>
<dbReference type="Proteomes" id="UP001332243">
    <property type="component" value="Unassembled WGS sequence"/>
</dbReference>
<comment type="caution">
    <text evidence="2">The sequence shown here is derived from an EMBL/GenBank/DDBJ whole genome shotgun (WGS) entry which is preliminary data.</text>
</comment>